<dbReference type="RefSeq" id="WP_125365112.1">
    <property type="nucleotide sequence ID" value="NZ_RHWT01000012.1"/>
</dbReference>
<dbReference type="AlphaFoldDB" id="A0A427KLT8"/>
<evidence type="ECO:0000313" key="2">
    <source>
        <dbReference type="Proteomes" id="UP000275321"/>
    </source>
</evidence>
<reference evidence="1 2" key="1">
    <citation type="submission" date="2018-10" db="EMBL/GenBank/DDBJ databases">
        <title>Transmission dynamics of multidrug resistant bacteria on intensive care unit surfaces.</title>
        <authorList>
            <person name="D'Souza A.W."/>
            <person name="Potter R.F."/>
            <person name="Wallace M."/>
            <person name="Shupe A."/>
            <person name="Patel S."/>
            <person name="Sun S."/>
            <person name="Gul D."/>
            <person name="Kwon J.H."/>
            <person name="Andleeb S."/>
            <person name="Burnham C.-A.D."/>
            <person name="Dantas G."/>
        </authorList>
    </citation>
    <scope>NUCLEOTIDE SEQUENCE [LARGE SCALE GENOMIC DNA]</scope>
    <source>
        <strain evidence="1 2">EC_073</strain>
    </source>
</reference>
<dbReference type="EMBL" id="RHWT01000012">
    <property type="protein sequence ID" value="RSB30800.1"/>
    <property type="molecule type" value="Genomic_DNA"/>
</dbReference>
<protein>
    <submittedName>
        <fullName evidence="1">Uncharacterized protein</fullName>
    </submittedName>
</protein>
<dbReference type="Proteomes" id="UP000275321">
    <property type="component" value="Unassembled WGS sequence"/>
</dbReference>
<evidence type="ECO:0000313" key="1">
    <source>
        <dbReference type="EMBL" id="RSB30800.1"/>
    </source>
</evidence>
<proteinExistence type="predicted"/>
<comment type="caution">
    <text evidence="1">The sequence shown here is derived from an EMBL/GenBank/DDBJ whole genome shotgun (WGS) entry which is preliminary data.</text>
</comment>
<accession>A0A427KLT8</accession>
<gene>
    <name evidence="1" type="ORF">EGK68_11045</name>
</gene>
<organism evidence="1 2">
    <name type="scientific">Enterobacter cloacae</name>
    <dbReference type="NCBI Taxonomy" id="550"/>
    <lineage>
        <taxon>Bacteria</taxon>
        <taxon>Pseudomonadati</taxon>
        <taxon>Pseudomonadota</taxon>
        <taxon>Gammaproteobacteria</taxon>
        <taxon>Enterobacterales</taxon>
        <taxon>Enterobacteriaceae</taxon>
        <taxon>Enterobacter</taxon>
        <taxon>Enterobacter cloacae complex</taxon>
    </lineage>
</organism>
<name>A0A427KLT8_ENTCL</name>
<sequence>MAWMGIPFPFHFVKGAEAIVIDKLPEIAVNTPFSWETIISSFIAGAIPALIAWKALSKNFEIARFQARMTEQKDIADKLRLAALDFVSSVDKVAQLTHRLINTPGISIDSLAKGMFPDYYQEALNDAQRSMRNLHFLVRPDEAGMRLLSCLPPLQQSLKPFFTFENLNGNETLLLKERIDDFIFHFHEYIYSLRE</sequence>